<dbReference type="PANTHER" id="PTHR47912">
    <property type="entry name" value="THIOREDOXIN-LIKE 4, CHLOROPLASTIC"/>
    <property type="match status" value="1"/>
</dbReference>
<dbReference type="InterPro" id="IPR044176">
    <property type="entry name" value="TRL4_chloroplastic"/>
</dbReference>
<accession>A0AA38G4C1</accession>
<dbReference type="CDD" id="cd02947">
    <property type="entry name" value="TRX_family"/>
    <property type="match status" value="1"/>
</dbReference>
<dbReference type="EMBL" id="JAHRHJ020000005">
    <property type="protein sequence ID" value="KAH9316096.1"/>
    <property type="molecule type" value="Genomic_DNA"/>
</dbReference>
<feature type="domain" description="Thioredoxin" evidence="1">
    <location>
        <begin position="131"/>
        <end position="185"/>
    </location>
</feature>
<protein>
    <recommendedName>
        <fullName evidence="1">Thioredoxin domain-containing protein</fullName>
    </recommendedName>
</protein>
<gene>
    <name evidence="2" type="ORF">KI387_024723</name>
</gene>
<dbReference type="OMA" id="FISNVEW"/>
<sequence length="196" mass="22302">MNICFSSPNVNGTGVFQSPILVCGIRTQHSLLNGMSFNAAKITWKYRQFGSFHVLPHLSLAHVENHGISKKKIFFKLKTKICAALNAAEYRKMKAENQVKLFDNEDDEDLCPVDCVKEFRYDAELNEILEEAKQTDSLVVVDFYRTACGSCKYIEQGFMKLCKGAGDEEASVIFLKHNVMDEYEEQSEVAERLKIK</sequence>
<dbReference type="Proteomes" id="UP000824469">
    <property type="component" value="Unassembled WGS sequence"/>
</dbReference>
<evidence type="ECO:0000313" key="3">
    <source>
        <dbReference type="Proteomes" id="UP000824469"/>
    </source>
</evidence>
<keyword evidence="3" id="KW-1185">Reference proteome</keyword>
<dbReference type="PANTHER" id="PTHR47912:SF1">
    <property type="entry name" value="THIOREDOXIN-LIKE 4, CHLOROPLASTIC"/>
    <property type="match status" value="1"/>
</dbReference>
<dbReference type="Pfam" id="PF00085">
    <property type="entry name" value="Thioredoxin"/>
    <property type="match status" value="1"/>
</dbReference>
<name>A0AA38G4C1_TAXCH</name>
<organism evidence="2 3">
    <name type="scientific">Taxus chinensis</name>
    <name type="common">Chinese yew</name>
    <name type="synonym">Taxus wallichiana var. chinensis</name>
    <dbReference type="NCBI Taxonomy" id="29808"/>
    <lineage>
        <taxon>Eukaryota</taxon>
        <taxon>Viridiplantae</taxon>
        <taxon>Streptophyta</taxon>
        <taxon>Embryophyta</taxon>
        <taxon>Tracheophyta</taxon>
        <taxon>Spermatophyta</taxon>
        <taxon>Pinopsida</taxon>
        <taxon>Pinidae</taxon>
        <taxon>Conifers II</taxon>
        <taxon>Cupressales</taxon>
        <taxon>Taxaceae</taxon>
        <taxon>Taxus</taxon>
    </lineage>
</organism>
<dbReference type="InterPro" id="IPR036249">
    <property type="entry name" value="Thioredoxin-like_sf"/>
</dbReference>
<proteinExistence type="predicted"/>
<feature type="non-terminal residue" evidence="2">
    <location>
        <position position="196"/>
    </location>
</feature>
<reference evidence="2 3" key="1">
    <citation type="journal article" date="2021" name="Nat. Plants">
        <title>The Taxus genome provides insights into paclitaxel biosynthesis.</title>
        <authorList>
            <person name="Xiong X."/>
            <person name="Gou J."/>
            <person name="Liao Q."/>
            <person name="Li Y."/>
            <person name="Zhou Q."/>
            <person name="Bi G."/>
            <person name="Li C."/>
            <person name="Du R."/>
            <person name="Wang X."/>
            <person name="Sun T."/>
            <person name="Guo L."/>
            <person name="Liang H."/>
            <person name="Lu P."/>
            <person name="Wu Y."/>
            <person name="Zhang Z."/>
            <person name="Ro D.K."/>
            <person name="Shang Y."/>
            <person name="Huang S."/>
            <person name="Yan J."/>
        </authorList>
    </citation>
    <scope>NUCLEOTIDE SEQUENCE [LARGE SCALE GENOMIC DNA]</scope>
    <source>
        <strain evidence="2">Ta-2019</strain>
    </source>
</reference>
<evidence type="ECO:0000259" key="1">
    <source>
        <dbReference type="Pfam" id="PF00085"/>
    </source>
</evidence>
<dbReference type="Gene3D" id="3.40.30.10">
    <property type="entry name" value="Glutaredoxin"/>
    <property type="match status" value="1"/>
</dbReference>
<evidence type="ECO:0000313" key="2">
    <source>
        <dbReference type="EMBL" id="KAH9316096.1"/>
    </source>
</evidence>
<comment type="caution">
    <text evidence="2">The sequence shown here is derived from an EMBL/GenBank/DDBJ whole genome shotgun (WGS) entry which is preliminary data.</text>
</comment>
<dbReference type="GO" id="GO:0009507">
    <property type="term" value="C:chloroplast"/>
    <property type="evidence" value="ECO:0007669"/>
    <property type="project" value="TreeGrafter"/>
</dbReference>
<dbReference type="AlphaFoldDB" id="A0AA38G4C1"/>
<dbReference type="SUPFAM" id="SSF52833">
    <property type="entry name" value="Thioredoxin-like"/>
    <property type="match status" value="1"/>
</dbReference>
<dbReference type="InterPro" id="IPR013766">
    <property type="entry name" value="Thioredoxin_domain"/>
</dbReference>